<evidence type="ECO:0000256" key="6">
    <source>
        <dbReference type="ARBA" id="ARBA00023268"/>
    </source>
</evidence>
<dbReference type="SMART" id="SM00825">
    <property type="entry name" value="PKS_KS"/>
    <property type="match status" value="1"/>
</dbReference>
<evidence type="ECO:0000313" key="12">
    <source>
        <dbReference type="Proteomes" id="UP000005940"/>
    </source>
</evidence>
<proteinExistence type="predicted"/>
<dbReference type="InterPro" id="IPR016036">
    <property type="entry name" value="Malonyl_transacylase_ACP-bd"/>
</dbReference>
<feature type="region of interest" description="Disordered" evidence="8">
    <location>
        <begin position="1"/>
        <end position="30"/>
    </location>
</feature>
<keyword evidence="12" id="KW-1185">Reference proteome</keyword>
<protein>
    <submittedName>
        <fullName evidence="11">Polyketide synthase</fullName>
    </submittedName>
</protein>
<evidence type="ECO:0000259" key="9">
    <source>
        <dbReference type="PROSITE" id="PS50075"/>
    </source>
</evidence>
<dbReference type="Gene3D" id="6.10.140.1830">
    <property type="match status" value="1"/>
</dbReference>
<dbReference type="Gene3D" id="3.40.47.10">
    <property type="match status" value="1"/>
</dbReference>
<dbReference type="PANTHER" id="PTHR43775:SF51">
    <property type="entry name" value="INACTIVE PHENOLPHTHIOCEROL SYNTHESIS POLYKETIDE SYNTHASE TYPE I PKS1-RELATED"/>
    <property type="match status" value="1"/>
</dbReference>
<dbReference type="InterPro" id="IPR016039">
    <property type="entry name" value="Thiolase-like"/>
</dbReference>
<dbReference type="Pfam" id="PF16197">
    <property type="entry name" value="KAsynt_C_assoc"/>
    <property type="match status" value="1"/>
</dbReference>
<dbReference type="GO" id="GO:0031177">
    <property type="term" value="F:phosphopantetheine binding"/>
    <property type="evidence" value="ECO:0007669"/>
    <property type="project" value="InterPro"/>
</dbReference>
<dbReference type="GO" id="GO:0006633">
    <property type="term" value="P:fatty acid biosynthetic process"/>
    <property type="evidence" value="ECO:0007669"/>
    <property type="project" value="InterPro"/>
</dbReference>
<evidence type="ECO:0000256" key="2">
    <source>
        <dbReference type="ARBA" id="ARBA00022450"/>
    </source>
</evidence>
<organism evidence="11 12">
    <name type="scientific">Streptomyces tsukubensis (strain DSM 42081 / NBRC 108919 / NRRL 18488 / 9993)</name>
    <dbReference type="NCBI Taxonomy" id="1114943"/>
    <lineage>
        <taxon>Bacteria</taxon>
        <taxon>Bacillati</taxon>
        <taxon>Actinomycetota</taxon>
        <taxon>Actinomycetes</taxon>
        <taxon>Kitasatosporales</taxon>
        <taxon>Streptomycetaceae</taxon>
        <taxon>Streptomyces</taxon>
    </lineage>
</organism>
<evidence type="ECO:0000256" key="8">
    <source>
        <dbReference type="SAM" id="MobiDB-lite"/>
    </source>
</evidence>
<dbReference type="InterPro" id="IPR057326">
    <property type="entry name" value="KR_dom"/>
</dbReference>
<dbReference type="Gene3D" id="3.40.366.10">
    <property type="entry name" value="Malonyl-Coenzyme A Acyl Carrier Protein, domain 2"/>
    <property type="match status" value="1"/>
</dbReference>
<dbReference type="InterPro" id="IPR015083">
    <property type="entry name" value="NorB/c/GfsB-D-like_docking"/>
</dbReference>
<dbReference type="SUPFAM" id="SSF47336">
    <property type="entry name" value="ACP-like"/>
    <property type="match status" value="1"/>
</dbReference>
<dbReference type="SMART" id="SM00823">
    <property type="entry name" value="PKS_PP"/>
    <property type="match status" value="1"/>
</dbReference>
<name>A0A7G3ULE9_STRT9</name>
<evidence type="ECO:0000256" key="4">
    <source>
        <dbReference type="ARBA" id="ARBA00022679"/>
    </source>
</evidence>
<dbReference type="GO" id="GO:0004315">
    <property type="term" value="F:3-oxoacyl-[acyl-carrier-protein] synthase activity"/>
    <property type="evidence" value="ECO:0007669"/>
    <property type="project" value="InterPro"/>
</dbReference>
<dbReference type="PANTHER" id="PTHR43775">
    <property type="entry name" value="FATTY ACID SYNTHASE"/>
    <property type="match status" value="1"/>
</dbReference>
<dbReference type="InterPro" id="IPR018201">
    <property type="entry name" value="Ketoacyl_synth_AS"/>
</dbReference>
<dbReference type="Pfam" id="PF18369">
    <property type="entry name" value="PKS_DE"/>
    <property type="match status" value="1"/>
</dbReference>
<dbReference type="GO" id="GO:0033068">
    <property type="term" value="P:macrolide biosynthetic process"/>
    <property type="evidence" value="ECO:0007669"/>
    <property type="project" value="UniProtKB-ARBA"/>
</dbReference>
<dbReference type="InterPro" id="IPR014031">
    <property type="entry name" value="Ketoacyl_synth_C"/>
</dbReference>
<evidence type="ECO:0000256" key="1">
    <source>
        <dbReference type="ARBA" id="ARBA00001957"/>
    </source>
</evidence>
<dbReference type="Pfam" id="PF00109">
    <property type="entry name" value="ketoacyl-synt"/>
    <property type="match status" value="1"/>
</dbReference>
<dbReference type="Pfam" id="PF00698">
    <property type="entry name" value="Acyl_transf_1"/>
    <property type="match status" value="1"/>
</dbReference>
<dbReference type="SMART" id="SM00827">
    <property type="entry name" value="PKS_AT"/>
    <property type="match status" value="1"/>
</dbReference>
<dbReference type="CDD" id="cd08952">
    <property type="entry name" value="KR_1_SDR_x"/>
    <property type="match status" value="1"/>
</dbReference>
<dbReference type="FunFam" id="3.40.47.10:FF:000019">
    <property type="entry name" value="Polyketide synthase type I"/>
    <property type="match status" value="1"/>
</dbReference>
<dbReference type="InterPro" id="IPR036736">
    <property type="entry name" value="ACP-like_sf"/>
</dbReference>
<dbReference type="Gene3D" id="3.30.70.3290">
    <property type="match status" value="1"/>
</dbReference>
<dbReference type="SUPFAM" id="SSF52151">
    <property type="entry name" value="FabD/lysophospholipase-like"/>
    <property type="match status" value="1"/>
</dbReference>
<dbReference type="InterPro" id="IPR013968">
    <property type="entry name" value="PKS_KR"/>
</dbReference>
<dbReference type="Gene3D" id="3.40.50.720">
    <property type="entry name" value="NAD(P)-binding Rossmann-like Domain"/>
    <property type="match status" value="1"/>
</dbReference>
<dbReference type="Pfam" id="PF08659">
    <property type="entry name" value="KR"/>
    <property type="match status" value="1"/>
</dbReference>
<dbReference type="FunFam" id="3.40.366.10:FF:000002">
    <property type="entry name" value="Probable polyketide synthase 2"/>
    <property type="match status" value="1"/>
</dbReference>
<dbReference type="InterPro" id="IPR006162">
    <property type="entry name" value="Ppantetheine_attach_site"/>
</dbReference>
<dbReference type="SMART" id="SM01294">
    <property type="entry name" value="PKS_PP_betabranch"/>
    <property type="match status" value="1"/>
</dbReference>
<feature type="domain" description="Ketosynthase family 3 (KS3)" evidence="10">
    <location>
        <begin position="57"/>
        <end position="482"/>
    </location>
</feature>
<dbReference type="Pfam" id="PF02801">
    <property type="entry name" value="Ketoacyl-synt_C"/>
    <property type="match status" value="1"/>
</dbReference>
<sequence length="1672" mass="174089">MDDVENAGRAGHAGRTEGTGQTEKAENSGRLREYLRRATAELRQANQKLRDAEEAEREPVAVIGIGCRYPGGIRNPDDLWNLVADGTDAIGGFPTDRGWNLDTLYHPDPDHPGTTHVRHGGFLYDAPAFDPAFFNISPREALATDPQQRLLLETTWEALEHARIDPTTLHSTPTGTYTGVISQEYSPRAGEPCGESEGFFLAGNTTSVASGRVAYTLGLEGPAVTVDTACSSSLVAVHLAAQALRRGECALALAGGATVMAKPSLFTEFSRQGGLAPDGRCKPFAAGADGTGFAEGVGVVVLERLSDAQRNGRRILAVIRGSAINQDGASNGLTSPNGPAQERVIRQALHNAGLTPADIDAVEAHGTGTTLGDPIEAQALHHTYGTDRPTHQPLYLGSIKSNIGHTQAAAGIASLIKMTMAMHHGQLPESLHIDEPTPHTPWDGSLQLLTTTQNWPDTDRPRRAAVSSFGISGTNAHLILEQPPTEEPEPPTHPRTATPLPWLVSAASPDALRDQARTLHERLSAADGEHPADIGYSLAVTRGALGHRASVTGRDREEQLAGLAALAAGESAAGVLTAEPRAPGKTVFVFPGQGSQWAGMGLKLLAESAVFREEFEAVERALLPHLDWSPGGVLRGEPGQPSLERVDVVQPLLFAVMVSLAGLWRASGVEPAAVVGHSQGEIAAAYVAGALSLEDAARIVASRSLVLTRLVGRGGMVSVAAGEQRVAGLLAPWEGRLSVAAVNGPASVIVSGDGEALDELLAVCAGADLRARRVQVDYASHSAHVDEVRADVVGGLAGIAPRAARIAFWSTVTGARLDTAELTPEYWFRNLREPVRLADTVRALAGRGHHTFLEISPHPVLGLGLSGTLDDCVADGAGAVLGTLRRDEGDRSRFLRSLAEAHVRGVRVDWERAYAGGPYRTVELPTYAFQHRSYWFAHHAPHGTVAAPAVADGPFWSAVADPDASALAGLLGVAEDAPLTAVLPALSAWQRHSAEAGAVDRWRYRVVWKPLAGAAATRRVDGDWLLVEPDVPEAKPYADACRSALERSGVRVVTVRIGADGTGRAAVAERVRAAVGEGADALGGVLSLAGLDETRDPGLPSTPRGLALTVSLVQALGDLAVAAPLWCVTRGAVAASPGEPLPAPDQSLVWGLGRVVAQEHHARWGGLVDLAADRADGAAGELLIRALGAPGRDDQMALRASGLLGRRVVRAPAAGAAPGPGYRPRGTVLVTGGTGAVGGHVARWLARSGVPHLVLASRRGEEAPGAAELGAELAALGSRVTFAACDVSDRDALERLLDGISGDEPLTAVMHTAAVLDDGPVDRLDAERLERTLRVKVDTARHLHTLTEGLDLDAFVLFSSTSGMFAAAGQGNYAPGNAFLDAFALWRRERGLTAVSVAWGAWGGGGMAEKRAVSALLNRHGVPAMDPLLATAALEQVLTHGETAVAVANIDWGRFHTAFTAVRPSPLFEDVPEAAGTVDTGAGGDAGDGGTGPVDGGFAGRLAAATGRARRLLLEDLVRRTAAAVLGYGEAAELDGGRALKEAGLDSVTAVELRNRLGAATGLQLPATLAFDHPTPRALAGFLDARAGSGSSADSGSSGEPHSEALAALERALAGPDAADGAVESVLPGLRSLLGRLEAAAGDRRGRSPDADLDGATHEDVFALLDRELGRA</sequence>
<keyword evidence="4" id="KW-0808">Transferase</keyword>
<gene>
    <name evidence="11" type="ORF">STSU_032550</name>
</gene>
<dbReference type="Gene3D" id="1.10.1200.10">
    <property type="entry name" value="ACP-like"/>
    <property type="match status" value="1"/>
</dbReference>
<keyword evidence="7" id="KW-0012">Acyltransferase</keyword>
<dbReference type="PROSITE" id="PS00606">
    <property type="entry name" value="KS3_1"/>
    <property type="match status" value="1"/>
</dbReference>
<feature type="domain" description="Carrier" evidence="9">
    <location>
        <begin position="1512"/>
        <end position="1587"/>
    </location>
</feature>
<keyword evidence="3" id="KW-0597">Phosphoprotein</keyword>
<dbReference type="PROSITE" id="PS00012">
    <property type="entry name" value="PHOSPHOPANTETHEINE"/>
    <property type="match status" value="1"/>
</dbReference>
<dbReference type="InterPro" id="IPR041618">
    <property type="entry name" value="PKS_DE"/>
</dbReference>
<dbReference type="EMBL" id="CP029159">
    <property type="protein sequence ID" value="QKM71144.1"/>
    <property type="molecule type" value="Genomic_DNA"/>
</dbReference>
<dbReference type="InterPro" id="IPR020806">
    <property type="entry name" value="PKS_PP-bd"/>
</dbReference>
<dbReference type="InterPro" id="IPR016035">
    <property type="entry name" value="Acyl_Trfase/lysoPLipase"/>
</dbReference>
<dbReference type="SMART" id="SM00822">
    <property type="entry name" value="PKS_KR"/>
    <property type="match status" value="1"/>
</dbReference>
<evidence type="ECO:0000256" key="5">
    <source>
        <dbReference type="ARBA" id="ARBA00023194"/>
    </source>
</evidence>
<reference evidence="11 12" key="1">
    <citation type="journal article" date="2012" name="J. Bacteriol.">
        <title>Draft genome of Streptomyces tsukubaensis NRRL 18488, the producer of the clinically important immunosuppressant tacrolimus (FK506).</title>
        <authorList>
            <person name="Barreiro C."/>
            <person name="Prieto C."/>
            <person name="Sola-Landa A."/>
            <person name="Solera E."/>
            <person name="Martinez-Castro M."/>
            <person name="Perez-Redondo R."/>
            <person name="Garcia-Estrada C."/>
            <person name="Aparicio J.F."/>
            <person name="Fernandez-Martinez L.T."/>
            <person name="Santos-Aberturas J."/>
            <person name="Salehi-Najafabadi Z."/>
            <person name="Rodriguez-Garcia A."/>
            <person name="Tauch A."/>
            <person name="Martin J.F."/>
        </authorList>
    </citation>
    <scope>NUCLEOTIDE SEQUENCE [LARGE SCALE GENOMIC DNA]</scope>
    <source>
        <strain evidence="12">DSM 42081 / NBRC 108919 / NRRL 18488 / 9993</strain>
    </source>
</reference>
<dbReference type="GO" id="GO:0004312">
    <property type="term" value="F:fatty acid synthase activity"/>
    <property type="evidence" value="ECO:0007669"/>
    <property type="project" value="TreeGrafter"/>
</dbReference>
<evidence type="ECO:0000259" key="10">
    <source>
        <dbReference type="PROSITE" id="PS52004"/>
    </source>
</evidence>
<keyword evidence="6" id="KW-0511">Multifunctional enzyme</keyword>
<dbReference type="InterPro" id="IPR014043">
    <property type="entry name" value="Acyl_transferase_dom"/>
</dbReference>
<dbReference type="Pfam" id="PF00550">
    <property type="entry name" value="PP-binding"/>
    <property type="match status" value="1"/>
</dbReference>
<dbReference type="InterPro" id="IPR009081">
    <property type="entry name" value="PP-bd_ACP"/>
</dbReference>
<dbReference type="PROSITE" id="PS50075">
    <property type="entry name" value="CARRIER"/>
    <property type="match status" value="1"/>
</dbReference>
<dbReference type="InterPro" id="IPR036291">
    <property type="entry name" value="NAD(P)-bd_dom_sf"/>
</dbReference>
<dbReference type="InterPro" id="IPR032821">
    <property type="entry name" value="PKS_assoc"/>
</dbReference>
<evidence type="ECO:0000313" key="11">
    <source>
        <dbReference type="EMBL" id="QKM71144.1"/>
    </source>
</evidence>
<comment type="cofactor">
    <cofactor evidence="1">
        <name>pantetheine 4'-phosphate</name>
        <dbReference type="ChEBI" id="CHEBI:47942"/>
    </cofactor>
</comment>
<evidence type="ECO:0000256" key="3">
    <source>
        <dbReference type="ARBA" id="ARBA00022553"/>
    </source>
</evidence>
<dbReference type="CDD" id="cd00833">
    <property type="entry name" value="PKS"/>
    <property type="match status" value="1"/>
</dbReference>
<dbReference type="Pfam" id="PF08990">
    <property type="entry name" value="Docking"/>
    <property type="match status" value="1"/>
</dbReference>
<dbReference type="SUPFAM" id="SSF53901">
    <property type="entry name" value="Thiolase-like"/>
    <property type="match status" value="1"/>
</dbReference>
<dbReference type="Proteomes" id="UP000005940">
    <property type="component" value="Chromosome"/>
</dbReference>
<keyword evidence="5" id="KW-0045">Antibiotic biosynthesis</keyword>
<dbReference type="NCBIfam" id="NF045894">
    <property type="entry name" value="PKS_plus_SDR"/>
    <property type="match status" value="1"/>
</dbReference>
<dbReference type="InterPro" id="IPR001227">
    <property type="entry name" value="Ac_transferase_dom_sf"/>
</dbReference>
<accession>A0A7G3ULE9</accession>
<dbReference type="SUPFAM" id="SSF55048">
    <property type="entry name" value="Probable ACP-binding domain of malonyl-CoA ACP transacylase"/>
    <property type="match status" value="1"/>
</dbReference>
<dbReference type="InterPro" id="IPR050091">
    <property type="entry name" value="PKS_NRPS_Biosynth_Enz"/>
</dbReference>
<evidence type="ECO:0000256" key="7">
    <source>
        <dbReference type="ARBA" id="ARBA00023315"/>
    </source>
</evidence>
<dbReference type="InterPro" id="IPR014030">
    <property type="entry name" value="Ketoacyl_synth_N"/>
</dbReference>
<dbReference type="SUPFAM" id="SSF51735">
    <property type="entry name" value="NAD(P)-binding Rossmann-fold domains"/>
    <property type="match status" value="2"/>
</dbReference>
<keyword evidence="2" id="KW-0596">Phosphopantetheine</keyword>
<dbReference type="InterPro" id="IPR020841">
    <property type="entry name" value="PKS_Beta-ketoAc_synthase_dom"/>
</dbReference>
<dbReference type="RefSeq" id="WP_130585455.1">
    <property type="nucleotide sequence ID" value="NZ_CP029159.1"/>
</dbReference>
<dbReference type="PROSITE" id="PS52004">
    <property type="entry name" value="KS3_2"/>
    <property type="match status" value="1"/>
</dbReference>